<name>A0A4P8IUD4_9BURK</name>
<dbReference type="OrthoDB" id="331868at2"/>
<feature type="region of interest" description="Disordered" evidence="1">
    <location>
        <begin position="1"/>
        <end position="22"/>
    </location>
</feature>
<dbReference type="EMBL" id="CP040077">
    <property type="protein sequence ID" value="QCP51445.1"/>
    <property type="molecule type" value="Genomic_DNA"/>
</dbReference>
<dbReference type="Pfam" id="PF14375">
    <property type="entry name" value="Cys_rich_CWC"/>
    <property type="match status" value="1"/>
</dbReference>
<evidence type="ECO:0000313" key="3">
    <source>
        <dbReference type="Proteomes" id="UP000298656"/>
    </source>
</evidence>
<dbReference type="InterPro" id="IPR032720">
    <property type="entry name" value="Cys_rich_CWC"/>
</dbReference>
<keyword evidence="3" id="KW-1185">Reference proteome</keyword>
<gene>
    <name evidence="2" type="ORF">FAZ95_21160</name>
</gene>
<dbReference type="KEGG" id="tvl:FAZ95_21160"/>
<dbReference type="RefSeq" id="WP_137334230.1">
    <property type="nucleotide sequence ID" value="NZ_CP040077.1"/>
</dbReference>
<dbReference type="AlphaFoldDB" id="A0A4P8IUD4"/>
<sequence length="82" mass="8582">MTRSGSSSPARSAPPAAASARCPRCGRAFDCGKRADPSEPFNCWCTSMPAVPLERLVPNMRCLCPECLAEALVTVSPEAPSG</sequence>
<accession>A0A4P8IUD4</accession>
<evidence type="ECO:0000313" key="2">
    <source>
        <dbReference type="EMBL" id="QCP51445.1"/>
    </source>
</evidence>
<evidence type="ECO:0000256" key="1">
    <source>
        <dbReference type="SAM" id="MobiDB-lite"/>
    </source>
</evidence>
<organism evidence="2 3">
    <name type="scientific">Trinickia violacea</name>
    <dbReference type="NCBI Taxonomy" id="2571746"/>
    <lineage>
        <taxon>Bacteria</taxon>
        <taxon>Pseudomonadati</taxon>
        <taxon>Pseudomonadota</taxon>
        <taxon>Betaproteobacteria</taxon>
        <taxon>Burkholderiales</taxon>
        <taxon>Burkholderiaceae</taxon>
        <taxon>Trinickia</taxon>
    </lineage>
</organism>
<proteinExistence type="predicted"/>
<dbReference type="Proteomes" id="UP000298656">
    <property type="component" value="Chromosome 1"/>
</dbReference>
<evidence type="ECO:0008006" key="4">
    <source>
        <dbReference type="Google" id="ProtNLM"/>
    </source>
</evidence>
<reference evidence="2 3" key="1">
    <citation type="submission" date="2019-05" db="EMBL/GenBank/DDBJ databases">
        <title>Burkholderia sp. DHOD12, isolated from subtropical forest soil.</title>
        <authorList>
            <person name="Gao Z.-H."/>
            <person name="Qiu L.-H."/>
        </authorList>
    </citation>
    <scope>NUCLEOTIDE SEQUENCE [LARGE SCALE GENOMIC DNA]</scope>
    <source>
        <strain evidence="2 3">DHOD12</strain>
    </source>
</reference>
<protein>
    <recommendedName>
        <fullName evidence="4">Cysteine-rich CWC family protein</fullName>
    </recommendedName>
</protein>